<evidence type="ECO:0000313" key="17">
    <source>
        <dbReference type="Proteomes" id="UP000298213"/>
    </source>
</evidence>
<evidence type="ECO:0000256" key="12">
    <source>
        <dbReference type="ARBA" id="ARBA00023180"/>
    </source>
</evidence>
<evidence type="ECO:0000256" key="6">
    <source>
        <dbReference type="ARBA" id="ARBA00022696"/>
    </source>
</evidence>
<reference evidence="16 17" key="1">
    <citation type="submission" date="2019-03" db="EMBL/GenBank/DDBJ databases">
        <title>Genome sequence of Sphingomonas sp. 17J27-24.</title>
        <authorList>
            <person name="Kim M."/>
            <person name="Maeng S."/>
            <person name="Sathiyaraj S."/>
        </authorList>
    </citation>
    <scope>NUCLEOTIDE SEQUENCE [LARGE SCALE GENOMIC DNA]</scope>
    <source>
        <strain evidence="16 17">17J27-24</strain>
    </source>
</reference>
<keyword evidence="10" id="KW-0333">Golgi apparatus</keyword>
<dbReference type="OrthoDB" id="267336at2"/>
<dbReference type="PROSITE" id="PS00135">
    <property type="entry name" value="TRYPSIN_SER"/>
    <property type="match status" value="1"/>
</dbReference>
<evidence type="ECO:0000256" key="8">
    <source>
        <dbReference type="ARBA" id="ARBA00022824"/>
    </source>
</evidence>
<dbReference type="Pfam" id="PF00089">
    <property type="entry name" value="Trypsin"/>
    <property type="match status" value="1"/>
</dbReference>
<evidence type="ECO:0000313" key="16">
    <source>
        <dbReference type="EMBL" id="TFI56363.1"/>
    </source>
</evidence>
<dbReference type="PANTHER" id="PTHR24252">
    <property type="entry name" value="ACROSIN-RELATED"/>
    <property type="match status" value="1"/>
</dbReference>
<keyword evidence="6" id="KW-0356">Hemostasis</keyword>
<dbReference type="InterPro" id="IPR043504">
    <property type="entry name" value="Peptidase_S1_PA_chymotrypsin"/>
</dbReference>
<comment type="subcellular location">
    <subcellularLocation>
        <location evidence="1">Endoplasmic reticulum</location>
    </subcellularLocation>
    <subcellularLocation>
        <location evidence="2">Golgi apparatus</location>
    </subcellularLocation>
    <subcellularLocation>
        <location evidence="3">Secreted</location>
    </subcellularLocation>
</comment>
<protein>
    <submittedName>
        <fullName evidence="16">Serine protease</fullName>
    </submittedName>
</protein>
<dbReference type="CDD" id="cd00190">
    <property type="entry name" value="Tryp_SPc"/>
    <property type="match status" value="1"/>
</dbReference>
<evidence type="ECO:0000256" key="14">
    <source>
        <dbReference type="SAM" id="SignalP"/>
    </source>
</evidence>
<dbReference type="GO" id="GO:0006508">
    <property type="term" value="P:proteolysis"/>
    <property type="evidence" value="ECO:0007669"/>
    <property type="project" value="UniProtKB-KW"/>
</dbReference>
<dbReference type="GO" id="GO:0004252">
    <property type="term" value="F:serine-type endopeptidase activity"/>
    <property type="evidence" value="ECO:0007669"/>
    <property type="project" value="InterPro"/>
</dbReference>
<evidence type="ECO:0000256" key="2">
    <source>
        <dbReference type="ARBA" id="ARBA00004555"/>
    </source>
</evidence>
<evidence type="ECO:0000256" key="10">
    <source>
        <dbReference type="ARBA" id="ARBA00023034"/>
    </source>
</evidence>
<dbReference type="InterPro" id="IPR009003">
    <property type="entry name" value="Peptidase_S1_PA"/>
</dbReference>
<dbReference type="InterPro" id="IPR001254">
    <property type="entry name" value="Trypsin_dom"/>
</dbReference>
<name>A0A4Y8ZK40_9SPHN</name>
<evidence type="ECO:0000256" key="13">
    <source>
        <dbReference type="RuleBase" id="RU363034"/>
    </source>
</evidence>
<keyword evidence="11" id="KW-1015">Disulfide bond</keyword>
<keyword evidence="9 13" id="KW-0720">Serine protease</keyword>
<dbReference type="GO" id="GO:0007599">
    <property type="term" value="P:hemostasis"/>
    <property type="evidence" value="ECO:0007669"/>
    <property type="project" value="UniProtKB-KW"/>
</dbReference>
<keyword evidence="5 13" id="KW-0645">Protease</keyword>
<dbReference type="AlphaFoldDB" id="A0A4Y8ZK40"/>
<dbReference type="Proteomes" id="UP000298213">
    <property type="component" value="Unassembled WGS sequence"/>
</dbReference>
<organism evidence="16 17">
    <name type="scientific">Sphingomonas parva</name>
    <dbReference type="NCBI Taxonomy" id="2555898"/>
    <lineage>
        <taxon>Bacteria</taxon>
        <taxon>Pseudomonadati</taxon>
        <taxon>Pseudomonadota</taxon>
        <taxon>Alphaproteobacteria</taxon>
        <taxon>Sphingomonadales</taxon>
        <taxon>Sphingomonadaceae</taxon>
        <taxon>Sphingomonas</taxon>
    </lineage>
</organism>
<dbReference type="InterPro" id="IPR018114">
    <property type="entry name" value="TRYPSIN_HIS"/>
</dbReference>
<dbReference type="PROSITE" id="PS50240">
    <property type="entry name" value="TRYPSIN_DOM"/>
    <property type="match status" value="1"/>
</dbReference>
<gene>
    <name evidence="16" type="ORF">E2493_20575</name>
</gene>
<feature type="domain" description="Peptidase S1" evidence="15">
    <location>
        <begin position="70"/>
        <end position="302"/>
    </location>
</feature>
<proteinExistence type="predicted"/>
<evidence type="ECO:0000256" key="1">
    <source>
        <dbReference type="ARBA" id="ARBA00004240"/>
    </source>
</evidence>
<keyword evidence="14" id="KW-0732">Signal</keyword>
<evidence type="ECO:0000256" key="11">
    <source>
        <dbReference type="ARBA" id="ARBA00023157"/>
    </source>
</evidence>
<evidence type="ECO:0000256" key="7">
    <source>
        <dbReference type="ARBA" id="ARBA00022801"/>
    </source>
</evidence>
<evidence type="ECO:0000256" key="4">
    <source>
        <dbReference type="ARBA" id="ARBA00022525"/>
    </source>
</evidence>
<keyword evidence="4" id="KW-0964">Secreted</keyword>
<feature type="chain" id="PRO_5021197747" evidence="14">
    <location>
        <begin position="23"/>
        <end position="302"/>
    </location>
</feature>
<dbReference type="Gene3D" id="2.40.10.10">
    <property type="entry name" value="Trypsin-like serine proteases"/>
    <property type="match status" value="1"/>
</dbReference>
<evidence type="ECO:0000259" key="15">
    <source>
        <dbReference type="PROSITE" id="PS50240"/>
    </source>
</evidence>
<dbReference type="PRINTS" id="PR00722">
    <property type="entry name" value="CHYMOTRYPSIN"/>
</dbReference>
<keyword evidence="17" id="KW-1185">Reference proteome</keyword>
<dbReference type="SMART" id="SM00020">
    <property type="entry name" value="Tryp_SPc"/>
    <property type="match status" value="1"/>
</dbReference>
<dbReference type="FunFam" id="2.40.10.10:FF:000068">
    <property type="entry name" value="transmembrane protease serine 2"/>
    <property type="match status" value="1"/>
</dbReference>
<dbReference type="SUPFAM" id="SSF50494">
    <property type="entry name" value="Trypsin-like serine proteases"/>
    <property type="match status" value="1"/>
</dbReference>
<accession>A0A4Y8ZK40</accession>
<dbReference type="PANTHER" id="PTHR24252:SF7">
    <property type="entry name" value="HYALIN"/>
    <property type="match status" value="1"/>
</dbReference>
<comment type="caution">
    <text evidence="16">The sequence shown here is derived from an EMBL/GenBank/DDBJ whole genome shotgun (WGS) entry which is preliminary data.</text>
</comment>
<dbReference type="FunFam" id="2.40.10.10:FF:000011">
    <property type="entry name" value="Coagulation factor X"/>
    <property type="match status" value="1"/>
</dbReference>
<dbReference type="InterPro" id="IPR033116">
    <property type="entry name" value="TRYPSIN_SER"/>
</dbReference>
<dbReference type="EMBL" id="SPDV01000095">
    <property type="protein sequence ID" value="TFI56363.1"/>
    <property type="molecule type" value="Genomic_DNA"/>
</dbReference>
<dbReference type="InterPro" id="IPR001314">
    <property type="entry name" value="Peptidase_S1A"/>
</dbReference>
<evidence type="ECO:0000256" key="9">
    <source>
        <dbReference type="ARBA" id="ARBA00022825"/>
    </source>
</evidence>
<keyword evidence="8" id="KW-0256">Endoplasmic reticulum</keyword>
<dbReference type="PROSITE" id="PS00134">
    <property type="entry name" value="TRYPSIN_HIS"/>
    <property type="match status" value="1"/>
</dbReference>
<sequence>MRTQPACWIALLLLTAPAASSAAPNHLDVIVSQDRGLTPTDVKAIQKDLSKLPAAEQQRYLSALRLDPRIVGGDPFDIATAPWQVALVKGYAANRYQFCGGTLIAPDTVVTAAHCIDNPIVKNDPLRLDIVAGTAFFGEGGERIKVKSLAVHPQWNATNLDYDVAILKLAQGSTLGRPIPIDSDPANPPMQVTVSGWGALSEGGRSSDELMGVTMPLVDAGTCSSPESYGASITPRMLCAGVREGGQDSCQGDSGGPLVRDLGPNARLVGVVSWGEGCARRLKYGVYTRVSEVAPFILAFAP</sequence>
<evidence type="ECO:0000256" key="3">
    <source>
        <dbReference type="ARBA" id="ARBA00004613"/>
    </source>
</evidence>
<keyword evidence="7 13" id="KW-0378">Hydrolase</keyword>
<evidence type="ECO:0000256" key="5">
    <source>
        <dbReference type="ARBA" id="ARBA00022670"/>
    </source>
</evidence>
<dbReference type="RefSeq" id="WP_135090608.1">
    <property type="nucleotide sequence ID" value="NZ_SPDV01000095.1"/>
</dbReference>
<keyword evidence="12" id="KW-0325">Glycoprotein</keyword>
<feature type="signal peptide" evidence="14">
    <location>
        <begin position="1"/>
        <end position="22"/>
    </location>
</feature>
<dbReference type="GO" id="GO:0005576">
    <property type="term" value="C:extracellular region"/>
    <property type="evidence" value="ECO:0007669"/>
    <property type="project" value="UniProtKB-SubCell"/>
</dbReference>